<name>A0ABU6NXK9_9BACI</name>
<keyword evidence="5 9" id="KW-0067">ATP-binding</keyword>
<dbReference type="PROSITE" id="PS50893">
    <property type="entry name" value="ABC_TRANSPORTER_2"/>
    <property type="match status" value="1"/>
</dbReference>
<dbReference type="SMART" id="SM00382">
    <property type="entry name" value="AAA"/>
    <property type="match status" value="1"/>
</dbReference>
<dbReference type="InterPro" id="IPR050093">
    <property type="entry name" value="ABC_SmlMolc_Importer"/>
</dbReference>
<evidence type="ECO:0000256" key="6">
    <source>
        <dbReference type="ARBA" id="ARBA00022967"/>
    </source>
</evidence>
<accession>A0ABU6NXK9</accession>
<dbReference type="SUPFAM" id="SSF50331">
    <property type="entry name" value="MOP-like"/>
    <property type="match status" value="1"/>
</dbReference>
<dbReference type="InterPro" id="IPR013611">
    <property type="entry name" value="Transp-assoc_OB_typ2"/>
</dbReference>
<keyword evidence="3" id="KW-0997">Cell inner membrane</keyword>
<evidence type="ECO:0000256" key="4">
    <source>
        <dbReference type="ARBA" id="ARBA00022741"/>
    </source>
</evidence>
<keyword evidence="2" id="KW-1003">Cell membrane</keyword>
<dbReference type="InterPro" id="IPR017871">
    <property type="entry name" value="ABC_transporter-like_CS"/>
</dbReference>
<dbReference type="NCBIfam" id="TIGR03265">
    <property type="entry name" value="PhnT2"/>
    <property type="match status" value="1"/>
</dbReference>
<dbReference type="InterPro" id="IPR027417">
    <property type="entry name" value="P-loop_NTPase"/>
</dbReference>
<dbReference type="PANTHER" id="PTHR42781">
    <property type="entry name" value="SPERMIDINE/PUTRESCINE IMPORT ATP-BINDING PROTEIN POTA"/>
    <property type="match status" value="1"/>
</dbReference>
<dbReference type="Pfam" id="PF00005">
    <property type="entry name" value="ABC_tran"/>
    <property type="match status" value="1"/>
</dbReference>
<keyword evidence="6" id="KW-1278">Translocase</keyword>
<dbReference type="RefSeq" id="WP_328015208.1">
    <property type="nucleotide sequence ID" value="NZ_JARTFS010000006.1"/>
</dbReference>
<dbReference type="Pfam" id="PF08402">
    <property type="entry name" value="TOBE_2"/>
    <property type="match status" value="1"/>
</dbReference>
<reference evidence="9 10" key="1">
    <citation type="submission" date="2023-03" db="EMBL/GenBank/DDBJ databases">
        <title>Bacillus Genome Sequencing.</title>
        <authorList>
            <person name="Dunlap C."/>
        </authorList>
    </citation>
    <scope>NUCLEOTIDE SEQUENCE [LARGE SCALE GENOMIC DNA]</scope>
    <source>
        <strain evidence="9 10">NRS-1717</strain>
    </source>
</reference>
<evidence type="ECO:0000256" key="7">
    <source>
        <dbReference type="ARBA" id="ARBA00023136"/>
    </source>
</evidence>
<dbReference type="Gene3D" id="3.40.50.300">
    <property type="entry name" value="P-loop containing nucleotide triphosphate hydrolases"/>
    <property type="match status" value="1"/>
</dbReference>
<dbReference type="PROSITE" id="PS00211">
    <property type="entry name" value="ABC_TRANSPORTER_1"/>
    <property type="match status" value="1"/>
</dbReference>
<evidence type="ECO:0000313" key="9">
    <source>
        <dbReference type="EMBL" id="MED4401849.1"/>
    </source>
</evidence>
<keyword evidence="4" id="KW-0547">Nucleotide-binding</keyword>
<dbReference type="InterPro" id="IPR017666">
    <property type="entry name" value="AminoethylPonate_ABC_PhnT2"/>
</dbReference>
<keyword evidence="10" id="KW-1185">Reference proteome</keyword>
<keyword evidence="7" id="KW-0472">Membrane</keyword>
<evidence type="ECO:0000313" key="10">
    <source>
        <dbReference type="Proteomes" id="UP001342826"/>
    </source>
</evidence>
<dbReference type="Gene3D" id="2.40.50.100">
    <property type="match status" value="1"/>
</dbReference>
<feature type="domain" description="ABC transporter" evidence="8">
    <location>
        <begin position="6"/>
        <end position="236"/>
    </location>
</feature>
<evidence type="ECO:0000256" key="1">
    <source>
        <dbReference type="ARBA" id="ARBA00022448"/>
    </source>
</evidence>
<sequence length="340" mass="38379">MSDCYLKIDRIHKNFGQFTALNDISIDIKKNEFVCLLGPSGCGKTTLLRIIAGLEEPSAGNIVIDGKDMTYMPPSKRNFGIVFQSYALFPNLTALQNIEYGLKARKFPKKEVKEKALEALALVDLIHLKDKYPAQMSGGQQQRIALARALALSPDFLLLDEPLSALDAKVREKLRHEIRTIQKKLQITTIMVTHDQDEALTMADKIVVMNNAEVMQVGTPQEVYHTPANPFVANFIGSINFWKGRKTAYNEERTFAIRPEHIHISQTAGLLAEVEEIEFRGPTYRLKFKVKDQSTHLYGQMIKVDVAAYEVIEHQLTKGMDIYITLPAEKIIGFKEQVVS</sequence>
<dbReference type="InterPro" id="IPR008995">
    <property type="entry name" value="Mo/tungstate-bd_C_term_dom"/>
</dbReference>
<protein>
    <submittedName>
        <fullName evidence="9">2-aminoethylphosphonate ABC transporter ATP-binding protein</fullName>
    </submittedName>
</protein>
<evidence type="ECO:0000256" key="5">
    <source>
        <dbReference type="ARBA" id="ARBA00022840"/>
    </source>
</evidence>
<dbReference type="EMBL" id="JARTFS010000006">
    <property type="protein sequence ID" value="MED4401849.1"/>
    <property type="molecule type" value="Genomic_DNA"/>
</dbReference>
<dbReference type="SUPFAM" id="SSF52540">
    <property type="entry name" value="P-loop containing nucleoside triphosphate hydrolases"/>
    <property type="match status" value="1"/>
</dbReference>
<evidence type="ECO:0000256" key="2">
    <source>
        <dbReference type="ARBA" id="ARBA00022475"/>
    </source>
</evidence>
<dbReference type="InterPro" id="IPR003593">
    <property type="entry name" value="AAA+_ATPase"/>
</dbReference>
<organism evidence="9 10">
    <name type="scientific">Metabacillus fastidiosus</name>
    <dbReference type="NCBI Taxonomy" id="1458"/>
    <lineage>
        <taxon>Bacteria</taxon>
        <taxon>Bacillati</taxon>
        <taxon>Bacillota</taxon>
        <taxon>Bacilli</taxon>
        <taxon>Bacillales</taxon>
        <taxon>Bacillaceae</taxon>
        <taxon>Metabacillus</taxon>
    </lineage>
</organism>
<gene>
    <name evidence="9" type="ORF">P9271_11015</name>
</gene>
<dbReference type="GO" id="GO:0005524">
    <property type="term" value="F:ATP binding"/>
    <property type="evidence" value="ECO:0007669"/>
    <property type="project" value="UniProtKB-KW"/>
</dbReference>
<dbReference type="Proteomes" id="UP001342826">
    <property type="component" value="Unassembled WGS sequence"/>
</dbReference>
<evidence type="ECO:0000256" key="3">
    <source>
        <dbReference type="ARBA" id="ARBA00022519"/>
    </source>
</evidence>
<keyword evidence="1" id="KW-0813">Transport</keyword>
<proteinExistence type="predicted"/>
<evidence type="ECO:0000259" key="8">
    <source>
        <dbReference type="PROSITE" id="PS50893"/>
    </source>
</evidence>
<dbReference type="InterPro" id="IPR003439">
    <property type="entry name" value="ABC_transporter-like_ATP-bd"/>
</dbReference>
<comment type="caution">
    <text evidence="9">The sequence shown here is derived from an EMBL/GenBank/DDBJ whole genome shotgun (WGS) entry which is preliminary data.</text>
</comment>
<dbReference type="PANTHER" id="PTHR42781:SF5">
    <property type="entry name" value="PUTRESCINE TRANSPORT ATP-BINDING PROTEIN POTG"/>
    <property type="match status" value="1"/>
</dbReference>